<dbReference type="Gene3D" id="2.40.10.10">
    <property type="entry name" value="Trypsin-like serine proteases"/>
    <property type="match status" value="2"/>
</dbReference>
<keyword evidence="3" id="KW-1185">Reference proteome</keyword>
<dbReference type="InterPro" id="IPR004236">
    <property type="entry name" value="Pept_S1_alpha_lytic"/>
</dbReference>
<dbReference type="SUPFAM" id="SSF50494">
    <property type="entry name" value="Trypsin-like serine proteases"/>
    <property type="match status" value="1"/>
</dbReference>
<name>A0A1Q8CQ68_9PSEU</name>
<dbReference type="AlphaFoldDB" id="A0A1Q8CQ68"/>
<dbReference type="Pfam" id="PF02983">
    <property type="entry name" value="Pro_Al_protease"/>
    <property type="match status" value="1"/>
</dbReference>
<dbReference type="InterPro" id="IPR009003">
    <property type="entry name" value="Peptidase_S1_PA"/>
</dbReference>
<dbReference type="Proteomes" id="UP000185596">
    <property type="component" value="Unassembled WGS sequence"/>
</dbReference>
<dbReference type="RefSeq" id="WP_075126620.1">
    <property type="nucleotide sequence ID" value="NZ_MSIE01000029.1"/>
</dbReference>
<dbReference type="GO" id="GO:0008236">
    <property type="term" value="F:serine-type peptidase activity"/>
    <property type="evidence" value="ECO:0007669"/>
    <property type="project" value="InterPro"/>
</dbReference>
<accession>A0A1Q8CQ68</accession>
<protein>
    <recommendedName>
        <fullName evidence="1">Peptidase S1A alpha-lytic prodomain domain-containing protein</fullName>
    </recommendedName>
</protein>
<dbReference type="OrthoDB" id="3697485at2"/>
<evidence type="ECO:0000313" key="3">
    <source>
        <dbReference type="Proteomes" id="UP000185596"/>
    </source>
</evidence>
<dbReference type="InterPro" id="IPR043504">
    <property type="entry name" value="Peptidase_S1_PA_chymotrypsin"/>
</dbReference>
<evidence type="ECO:0000259" key="1">
    <source>
        <dbReference type="Pfam" id="PF02983"/>
    </source>
</evidence>
<organism evidence="2 3">
    <name type="scientific">Actinophytocola xanthii</name>
    <dbReference type="NCBI Taxonomy" id="1912961"/>
    <lineage>
        <taxon>Bacteria</taxon>
        <taxon>Bacillati</taxon>
        <taxon>Actinomycetota</taxon>
        <taxon>Actinomycetes</taxon>
        <taxon>Pseudonocardiales</taxon>
        <taxon>Pseudonocardiaceae</taxon>
    </lineage>
</organism>
<proteinExistence type="predicted"/>
<dbReference type="GO" id="GO:0005576">
    <property type="term" value="C:extracellular region"/>
    <property type="evidence" value="ECO:0007669"/>
    <property type="project" value="InterPro"/>
</dbReference>
<feature type="domain" description="Peptidase S1A alpha-lytic prodomain" evidence="1">
    <location>
        <begin position="81"/>
        <end position="124"/>
    </location>
</feature>
<dbReference type="GO" id="GO:0006508">
    <property type="term" value="P:proteolysis"/>
    <property type="evidence" value="ECO:0007669"/>
    <property type="project" value="InterPro"/>
</dbReference>
<evidence type="ECO:0000313" key="2">
    <source>
        <dbReference type="EMBL" id="OLF16501.1"/>
    </source>
</evidence>
<gene>
    <name evidence="2" type="ORF">BU204_16825</name>
</gene>
<reference evidence="2 3" key="1">
    <citation type="submission" date="2016-12" db="EMBL/GenBank/DDBJ databases">
        <title>The draft genome sequence of Actinophytocola sp. 11-183.</title>
        <authorList>
            <person name="Wang W."/>
            <person name="Yuan L."/>
        </authorList>
    </citation>
    <scope>NUCLEOTIDE SEQUENCE [LARGE SCALE GENOMIC DNA]</scope>
    <source>
        <strain evidence="2 3">11-183</strain>
    </source>
</reference>
<sequence>MGEPASATSVADVALQRLVEEHPRDFGGLYLDLPSGTAHVNVVGEATSAPVERAREIEQVTTRSLGRSAGGLDVRVHEVKHSLADLQAVASRIKVAQPWAEVTEGLLTSWAVDPITNSVRVGLTTITPEVRAAARGAFGDTVTLFAEERLQAMTKVTPLPEGARVPVDVSRDAKAVTPAERSRLPGPPLIDFAPYVGGDRMWRLVRQETAVMQCTAGFMWHNGGTVYSMSSAGHCGRVNYPWTQGYFDQAANTLYETGPMGTPYVSAHVGNGGVDAMLMDNGEWIPYIWENTFGGSHNLTPVTYLHNAIVGQRVCFNGSFTMTKCSGTVRNSDACYEILDTNPDTGQSYTVISCNLVRVESPERIVQWGDSGGPVFYGDPRDGGVGATGIISAGNSAGTVGFYANRNGIRSHFAGDFARANQVGAPSKTG</sequence>
<comment type="caution">
    <text evidence="2">The sequence shown here is derived from an EMBL/GenBank/DDBJ whole genome shotgun (WGS) entry which is preliminary data.</text>
</comment>
<dbReference type="EMBL" id="MSIE01000029">
    <property type="protein sequence ID" value="OLF16501.1"/>
    <property type="molecule type" value="Genomic_DNA"/>
</dbReference>